<evidence type="ECO:0000313" key="1">
    <source>
        <dbReference type="EMBL" id="GFZ60653.1"/>
    </source>
</evidence>
<protein>
    <submittedName>
        <fullName evidence="1">Uncharacterized protein</fullName>
    </submittedName>
</protein>
<proteinExistence type="predicted"/>
<comment type="caution">
    <text evidence="1">The sequence shown here is derived from an EMBL/GenBank/DDBJ whole genome shotgun (WGS) entry which is preliminary data.</text>
</comment>
<organism evidence="1 2">
    <name type="scientific">Pseudomonas amygdali pv. eriobotryae</name>
    <dbReference type="NCBI Taxonomy" id="129137"/>
    <lineage>
        <taxon>Bacteria</taxon>
        <taxon>Pseudomonadati</taxon>
        <taxon>Pseudomonadota</taxon>
        <taxon>Gammaproteobacteria</taxon>
        <taxon>Pseudomonadales</taxon>
        <taxon>Pseudomonadaceae</taxon>
        <taxon>Pseudomonas</taxon>
        <taxon>Pseudomonas amygdali</taxon>
    </lineage>
</organism>
<dbReference type="EMBL" id="BMZW01000017">
    <property type="protein sequence ID" value="GFZ60653.1"/>
    <property type="molecule type" value="Genomic_DNA"/>
</dbReference>
<reference evidence="1" key="1">
    <citation type="submission" date="2020-09" db="EMBL/GenBank/DDBJ databases">
        <title>Pseudomonas syringae pv. eriobotryae genome sequence causing loquat canker disease.</title>
        <authorList>
            <person name="Fukuda S."/>
            <person name="Tashiro H."/>
            <person name="Nagano Y."/>
        </authorList>
    </citation>
    <scope>NUCLEOTIDE SEQUENCE</scope>
    <source>
        <strain evidence="1">AM001</strain>
    </source>
</reference>
<name>A0A9P3ECL4_PSEA0</name>
<dbReference type="AlphaFoldDB" id="A0A9P3ECL4"/>
<sequence>MVNYCRITENRFNYARRDARTDTFDGLFPRKADAVAFGEAKRAALAGNLKRRQEGLLRQLLELQKYE</sequence>
<accession>A0A9P3ECL4</accession>
<dbReference type="Proteomes" id="UP000630864">
    <property type="component" value="Unassembled WGS sequence"/>
</dbReference>
<gene>
    <name evidence="1" type="ORF">PSE10A_31640</name>
</gene>
<evidence type="ECO:0000313" key="2">
    <source>
        <dbReference type="Proteomes" id="UP000630864"/>
    </source>
</evidence>